<evidence type="ECO:0000259" key="3">
    <source>
        <dbReference type="PROSITE" id="PS51186"/>
    </source>
</evidence>
<name>A0A0R2HVL4_9LACO</name>
<dbReference type="RefSeq" id="WP_056985959.1">
    <property type="nucleotide sequence ID" value="NZ_BAAAXI010000189.1"/>
</dbReference>
<dbReference type="KEGG" id="pdm:ADU72_0459"/>
<evidence type="ECO:0000313" key="6">
    <source>
        <dbReference type="Proteomes" id="UP000076244"/>
    </source>
</evidence>
<feature type="domain" description="N-acetyltransferase" evidence="3">
    <location>
        <begin position="2"/>
        <end position="192"/>
    </location>
</feature>
<evidence type="ECO:0000313" key="5">
    <source>
        <dbReference type="EMBL" id="AMV66408.1"/>
    </source>
</evidence>
<dbReference type="GO" id="GO:0016747">
    <property type="term" value="F:acyltransferase activity, transferring groups other than amino-acyl groups"/>
    <property type="evidence" value="ECO:0007669"/>
    <property type="project" value="InterPro"/>
</dbReference>
<dbReference type="GeneID" id="57275745"/>
<evidence type="ECO:0000313" key="4">
    <source>
        <dbReference type="EMBL" id="AMV63651.1"/>
    </source>
</evidence>
<dbReference type="InterPro" id="IPR050680">
    <property type="entry name" value="YpeA/RimI_acetyltransf"/>
</dbReference>
<evidence type="ECO:0000256" key="1">
    <source>
        <dbReference type="ARBA" id="ARBA00022679"/>
    </source>
</evidence>
<dbReference type="EMBL" id="CP012275">
    <property type="protein sequence ID" value="AMV63651.1"/>
    <property type="molecule type" value="Genomic_DNA"/>
</dbReference>
<evidence type="ECO:0000313" key="7">
    <source>
        <dbReference type="Proteomes" id="UP000076405"/>
    </source>
</evidence>
<evidence type="ECO:0000256" key="2">
    <source>
        <dbReference type="ARBA" id="ARBA00023315"/>
    </source>
</evidence>
<dbReference type="Proteomes" id="UP000076405">
    <property type="component" value="Chromosome"/>
</dbReference>
<gene>
    <name evidence="4" type="ORF">ADU70_2189</name>
    <name evidence="5" type="ORF">ADU72_0459</name>
</gene>
<dbReference type="Pfam" id="PF00583">
    <property type="entry name" value="Acetyltransf_1"/>
    <property type="match status" value="1"/>
</dbReference>
<dbReference type="SUPFAM" id="SSF55729">
    <property type="entry name" value="Acyl-CoA N-acyltransferases (Nat)"/>
    <property type="match status" value="1"/>
</dbReference>
<dbReference type="InterPro" id="IPR000182">
    <property type="entry name" value="GNAT_dom"/>
</dbReference>
<dbReference type="PANTHER" id="PTHR43420:SF52">
    <property type="entry name" value="N-ACETYLTRANSFERASE YODP"/>
    <property type="match status" value="1"/>
</dbReference>
<organism evidence="4 7">
    <name type="scientific">Pediococcus damnosus</name>
    <dbReference type="NCBI Taxonomy" id="51663"/>
    <lineage>
        <taxon>Bacteria</taxon>
        <taxon>Bacillati</taxon>
        <taxon>Bacillota</taxon>
        <taxon>Bacilli</taxon>
        <taxon>Lactobacillales</taxon>
        <taxon>Lactobacillaceae</taxon>
        <taxon>Pediococcus</taxon>
    </lineage>
</organism>
<accession>A0A0R2HVL4</accession>
<proteinExistence type="predicted"/>
<dbReference type="CDD" id="cd04301">
    <property type="entry name" value="NAT_SF"/>
    <property type="match status" value="1"/>
</dbReference>
<protein>
    <submittedName>
        <fullName evidence="4">Acetyltransferase (GNAT family)</fullName>
    </submittedName>
</protein>
<dbReference type="PROSITE" id="PS51186">
    <property type="entry name" value="GNAT"/>
    <property type="match status" value="1"/>
</dbReference>
<reference evidence="6 7" key="1">
    <citation type="journal article" date="2016" name="PLoS ONE">
        <title>The Identification of Novel Diagnostic Marker Genes for the Detection of Beer Spoiling Pediococcus damnosus Strains Using the BlAst Diagnostic Gene findEr.</title>
        <authorList>
            <person name="Behr J."/>
            <person name="Geissler A.J."/>
            <person name="Schmid J."/>
            <person name="Zehe A."/>
            <person name="Vogel R.F."/>
        </authorList>
    </citation>
    <scope>NUCLEOTIDE SEQUENCE [LARGE SCALE GENOMIC DNA]</scope>
    <source>
        <strain evidence="4 7">TMW 2.1533</strain>
        <strain evidence="5 6">TMW 2.1535</strain>
    </source>
</reference>
<sequence>MIIIREADKDDAGQIAPLINIIYDEMELDELDDVPDPVWMRVLQRAYQTDAYTGEKATTIVAEETTTGKVVGVAFGYPDQYEEDLDAIIDRITLKANIFDGDVLDPDLEAFKDEWYLDSIAVDPEYQGQGIGGRLLKALPDFVRQDGDTIIGLNVDLANPAAERLYARHGFKKVGTKKIGDHMYDHMQKPIVTTEPVYA</sequence>
<dbReference type="InterPro" id="IPR016181">
    <property type="entry name" value="Acyl_CoA_acyltransferase"/>
</dbReference>
<dbReference type="AlphaFoldDB" id="A0A0R2HVL4"/>
<keyword evidence="2" id="KW-0012">Acyltransferase</keyword>
<keyword evidence="6" id="KW-1185">Reference proteome</keyword>
<dbReference type="OrthoDB" id="5319888at2"/>
<dbReference type="EMBL" id="CP012288">
    <property type="protein sequence ID" value="AMV66408.1"/>
    <property type="molecule type" value="Genomic_DNA"/>
</dbReference>
<dbReference type="PANTHER" id="PTHR43420">
    <property type="entry name" value="ACETYLTRANSFERASE"/>
    <property type="match status" value="1"/>
</dbReference>
<keyword evidence="1" id="KW-0808">Transferase</keyword>
<dbReference type="Proteomes" id="UP000076244">
    <property type="component" value="Chromosome"/>
</dbReference>
<dbReference type="Gene3D" id="3.40.630.30">
    <property type="match status" value="1"/>
</dbReference>